<dbReference type="Proteomes" id="UP000005431">
    <property type="component" value="Segment"/>
</dbReference>
<protein>
    <submittedName>
        <fullName evidence="1">Uncharacterized protein</fullName>
    </submittedName>
</protein>
<dbReference type="KEGG" id="vg:11541413"/>
<name>G9FH62_9CAUD</name>
<evidence type="ECO:0000313" key="1">
    <source>
        <dbReference type="EMBL" id="AEV51951.1"/>
    </source>
</evidence>
<reference evidence="1 2" key="1">
    <citation type="submission" date="2011-06" db="EMBL/GenBank/DDBJ databases">
        <title>Two lysogenic phages can make up a single lytic phage.</title>
        <authorList>
            <person name="Petrovski S."/>
        </authorList>
    </citation>
    <scope>NUCLEOTIDE SEQUENCE [LARGE SCALE GENOMIC DNA]</scope>
</reference>
<dbReference type="GeneID" id="11541413"/>
<dbReference type="RefSeq" id="YP_005087207.1">
    <property type="nucleotide sequence ID" value="NC_016654.1"/>
</dbReference>
<evidence type="ECO:0000313" key="2">
    <source>
        <dbReference type="Proteomes" id="UP000005431"/>
    </source>
</evidence>
<sequence>MIADRDIETAAQVLAKCAANDPWFPKGGHAIVQAWAEVFAESKLSREDLLAGVARAYRTEETGYRPLPASIVKHARAAYFEALRDLPEEERERMDHVNHALQDMGFAPPAAHRFARRIALGRRPEVGLTEDEKVELRRRLAERAAIEEAPRRAVVVSPNFGKRA</sequence>
<dbReference type="OrthoDB" id="18818at10239"/>
<organism evidence="1 2">
    <name type="scientific">Rhodococcus phage REQ3</name>
    <dbReference type="NCBI Taxonomy" id="1109714"/>
    <lineage>
        <taxon>Viruses</taxon>
        <taxon>Duplodnaviria</taxon>
        <taxon>Heunggongvirae</taxon>
        <taxon>Uroviricota</taxon>
        <taxon>Caudoviricetes</taxon>
        <taxon>Caudoviricetes incertae sedis</taxon>
        <taxon>Wodongavirus</taxon>
        <taxon>Wodongavirus REQ3</taxon>
    </lineage>
</organism>
<accession>G9FH62</accession>
<dbReference type="EMBL" id="JN116824">
    <property type="protein sequence ID" value="AEV51951.1"/>
    <property type="molecule type" value="Genomic_DNA"/>
</dbReference>
<proteinExistence type="predicted"/>
<keyword evidence="2" id="KW-1185">Reference proteome</keyword>